<organism evidence="14 15">
    <name type="scientific">Carpinus fangiana</name>
    <dbReference type="NCBI Taxonomy" id="176857"/>
    <lineage>
        <taxon>Eukaryota</taxon>
        <taxon>Viridiplantae</taxon>
        <taxon>Streptophyta</taxon>
        <taxon>Embryophyta</taxon>
        <taxon>Tracheophyta</taxon>
        <taxon>Spermatophyta</taxon>
        <taxon>Magnoliopsida</taxon>
        <taxon>eudicotyledons</taxon>
        <taxon>Gunneridae</taxon>
        <taxon>Pentapetalae</taxon>
        <taxon>rosids</taxon>
        <taxon>fabids</taxon>
        <taxon>Fagales</taxon>
        <taxon>Betulaceae</taxon>
        <taxon>Carpinus</taxon>
    </lineage>
</organism>
<evidence type="ECO:0000256" key="6">
    <source>
        <dbReference type="ARBA" id="ARBA00022729"/>
    </source>
</evidence>
<evidence type="ECO:0000256" key="4">
    <source>
        <dbReference type="ARBA" id="ARBA00022512"/>
    </source>
</evidence>
<dbReference type="InterPro" id="IPR006626">
    <property type="entry name" value="PbH1"/>
</dbReference>
<dbReference type="GO" id="GO:0009901">
    <property type="term" value="P:anther dehiscence"/>
    <property type="evidence" value="ECO:0007669"/>
    <property type="project" value="UniProtKB-ARBA"/>
</dbReference>
<keyword evidence="5" id="KW-0964">Secreted</keyword>
<name>A0A660KT52_9ROSI</name>
<keyword evidence="4" id="KW-0134">Cell wall</keyword>
<dbReference type="AlphaFoldDB" id="A0A660KT52"/>
<protein>
    <recommendedName>
        <fullName evidence="3">endo-polygalacturonase</fullName>
        <ecNumber evidence="3">3.2.1.15</ecNumber>
    </recommendedName>
</protein>
<dbReference type="GO" id="GO:0009830">
    <property type="term" value="P:cell wall modification involved in abscission"/>
    <property type="evidence" value="ECO:0007669"/>
    <property type="project" value="UniProtKB-ARBA"/>
</dbReference>
<dbReference type="GO" id="GO:0005975">
    <property type="term" value="P:carbohydrate metabolic process"/>
    <property type="evidence" value="ECO:0007669"/>
    <property type="project" value="InterPro"/>
</dbReference>
<evidence type="ECO:0000313" key="14">
    <source>
        <dbReference type="EMBL" id="KAE8038558.1"/>
    </source>
</evidence>
<comment type="catalytic activity">
    <reaction evidence="10">
        <text>(1,4-alpha-D-galacturonosyl)n+m + H2O = (1,4-alpha-D-galacturonosyl)n + (1,4-alpha-D-galacturonosyl)m.</text>
        <dbReference type="EC" id="3.2.1.15"/>
    </reaction>
</comment>
<dbReference type="Pfam" id="PF00295">
    <property type="entry name" value="Glyco_hydro_28"/>
    <property type="match status" value="1"/>
</dbReference>
<evidence type="ECO:0000256" key="13">
    <source>
        <dbReference type="SAM" id="SignalP"/>
    </source>
</evidence>
<evidence type="ECO:0000256" key="10">
    <source>
        <dbReference type="ARBA" id="ARBA00034074"/>
    </source>
</evidence>
<dbReference type="OrthoDB" id="187139at2759"/>
<evidence type="ECO:0000256" key="12">
    <source>
        <dbReference type="RuleBase" id="RU361169"/>
    </source>
</evidence>
<keyword evidence="7 12" id="KW-0378">Hydrolase</keyword>
<dbReference type="GO" id="GO:0010047">
    <property type="term" value="P:fruit dehiscence"/>
    <property type="evidence" value="ECO:0007669"/>
    <property type="project" value="UniProtKB-ARBA"/>
</dbReference>
<dbReference type="InterPro" id="IPR011050">
    <property type="entry name" value="Pectin_lyase_fold/virulence"/>
</dbReference>
<evidence type="ECO:0000256" key="9">
    <source>
        <dbReference type="ARBA" id="ARBA00023316"/>
    </source>
</evidence>
<keyword evidence="9" id="KW-0961">Cell wall biogenesis/degradation</keyword>
<evidence type="ECO:0000256" key="1">
    <source>
        <dbReference type="ARBA" id="ARBA00004191"/>
    </source>
</evidence>
<sequence>MSLLHPHARFLIFTVFIIITSFSSETSCFGLHSRAYSTSRIVTIPSASPSTSPPNPKLVNVDAFGAKGDGGDDTQAFKKAWREACSSKDSVLVVPQNKSYHLKPVTFSGPCKSNFTFKVYGTIKASPRKSDYQKHKRQWLVFQNIQNFTVEGGGTINGNGKRWWNNSCKAVTFLNCNNLTVDNLRIKNAPQMHLTFQKCINIKASSLVVTAPGHSPNTDGIHVTETQNIHIQNCTIRTGDDCISIVGGSRNVEAMDITCGPGHGISIGSLGAGGSFDYVSNVMVNRAILTETTNGLRIKTWQGGSGYAKNITFQNVEMHNVRNPIIINQFYCDKKEPSCSEQASAVEISNIVYKNITGVSASKEAINFKCSKTFPCHEILLEDVNLARQEDENVKAACDSVKWTNQGNVSPSC</sequence>
<dbReference type="SMART" id="SM00710">
    <property type="entry name" value="PbH1"/>
    <property type="match status" value="4"/>
</dbReference>
<feature type="chain" id="PRO_5024883245" description="endo-polygalacturonase" evidence="13">
    <location>
        <begin position="29"/>
        <end position="413"/>
    </location>
</feature>
<keyword evidence="15" id="KW-1185">Reference proteome</keyword>
<gene>
    <name evidence="14" type="ORF">FH972_011056</name>
</gene>
<dbReference type="EMBL" id="CM017324">
    <property type="protein sequence ID" value="KAE8038558.1"/>
    <property type="molecule type" value="Genomic_DNA"/>
</dbReference>
<proteinExistence type="inferred from homology"/>
<comment type="similarity">
    <text evidence="2 12">Belongs to the glycosyl hydrolase 28 family.</text>
</comment>
<dbReference type="SUPFAM" id="SSF51126">
    <property type="entry name" value="Pectin lyase-like"/>
    <property type="match status" value="1"/>
</dbReference>
<keyword evidence="8 12" id="KW-0326">Glycosidase</keyword>
<dbReference type="EC" id="3.2.1.15" evidence="3"/>
<feature type="signal peptide" evidence="13">
    <location>
        <begin position="1"/>
        <end position="28"/>
    </location>
</feature>
<evidence type="ECO:0000256" key="3">
    <source>
        <dbReference type="ARBA" id="ARBA00012736"/>
    </source>
</evidence>
<dbReference type="GO" id="GO:0004650">
    <property type="term" value="F:polygalacturonase activity"/>
    <property type="evidence" value="ECO:0007669"/>
    <property type="project" value="UniProtKB-EC"/>
</dbReference>
<dbReference type="FunFam" id="2.160.20.10:FF:000028">
    <property type="entry name" value="Polygalacturonase QRT2"/>
    <property type="match status" value="1"/>
</dbReference>
<keyword evidence="6 13" id="KW-0732">Signal</keyword>
<evidence type="ECO:0000256" key="2">
    <source>
        <dbReference type="ARBA" id="ARBA00008834"/>
    </source>
</evidence>
<evidence type="ECO:0000313" key="15">
    <source>
        <dbReference type="Proteomes" id="UP000327013"/>
    </source>
</evidence>
<dbReference type="PROSITE" id="PS00502">
    <property type="entry name" value="POLYGALACTURONASE"/>
    <property type="match status" value="1"/>
</dbReference>
<reference evidence="14 15" key="1">
    <citation type="submission" date="2019-06" db="EMBL/GenBank/DDBJ databases">
        <title>A chromosomal-level reference genome of Carpinus fangiana (Coryloideae, Betulaceae).</title>
        <authorList>
            <person name="Yang X."/>
            <person name="Wang Z."/>
            <person name="Zhang L."/>
            <person name="Hao G."/>
            <person name="Liu J."/>
            <person name="Yang Y."/>
        </authorList>
    </citation>
    <scope>NUCLEOTIDE SEQUENCE [LARGE SCALE GENOMIC DNA]</scope>
    <source>
        <strain evidence="14">Cfa_2016G</strain>
        <tissue evidence="14">Leaf</tissue>
    </source>
</reference>
<evidence type="ECO:0000256" key="7">
    <source>
        <dbReference type="ARBA" id="ARBA00022801"/>
    </source>
</evidence>
<dbReference type="PANTHER" id="PTHR31375">
    <property type="match status" value="1"/>
</dbReference>
<accession>A0A660KT52</accession>
<feature type="active site" evidence="11">
    <location>
        <position position="263"/>
    </location>
</feature>
<evidence type="ECO:0000256" key="5">
    <source>
        <dbReference type="ARBA" id="ARBA00022525"/>
    </source>
</evidence>
<dbReference type="InterPro" id="IPR000743">
    <property type="entry name" value="Glyco_hydro_28"/>
</dbReference>
<dbReference type="Gene3D" id="2.160.20.10">
    <property type="entry name" value="Single-stranded right-handed beta-helix, Pectin lyase-like"/>
    <property type="match status" value="1"/>
</dbReference>
<comment type="subcellular location">
    <subcellularLocation>
        <location evidence="1">Secreted</location>
        <location evidence="1">Cell wall</location>
    </subcellularLocation>
</comment>
<evidence type="ECO:0000256" key="8">
    <source>
        <dbReference type="ARBA" id="ARBA00023295"/>
    </source>
</evidence>
<dbReference type="Proteomes" id="UP000327013">
    <property type="component" value="Chromosome 4"/>
</dbReference>
<dbReference type="InterPro" id="IPR012334">
    <property type="entry name" value="Pectin_lyas_fold"/>
</dbReference>
<evidence type="ECO:0000256" key="11">
    <source>
        <dbReference type="PROSITE-ProRule" id="PRU10052"/>
    </source>
</evidence>